<keyword evidence="2" id="KW-0472">Membrane</keyword>
<dbReference type="EMBL" id="JAEUAW010000002">
    <property type="protein sequence ID" value="MBW9092552.1"/>
    <property type="molecule type" value="Genomic_DNA"/>
</dbReference>
<dbReference type="Proteomes" id="UP001196843">
    <property type="component" value="Unassembled WGS sequence"/>
</dbReference>
<organism evidence="3 4">
    <name type="scientific">Microbacterium jejuense</name>
    <dbReference type="NCBI Taxonomy" id="1263637"/>
    <lineage>
        <taxon>Bacteria</taxon>
        <taxon>Bacillati</taxon>
        <taxon>Actinomycetota</taxon>
        <taxon>Actinomycetes</taxon>
        <taxon>Micrococcales</taxon>
        <taxon>Microbacteriaceae</taxon>
        <taxon>Microbacterium</taxon>
    </lineage>
</organism>
<feature type="transmembrane region" description="Helical" evidence="2">
    <location>
        <begin position="96"/>
        <end position="116"/>
    </location>
</feature>
<keyword evidence="2" id="KW-1133">Transmembrane helix</keyword>
<evidence type="ECO:0000313" key="3">
    <source>
        <dbReference type="EMBL" id="MBW9092552.1"/>
    </source>
</evidence>
<name>A0ABS7HHZ9_9MICO</name>
<keyword evidence="2" id="KW-0812">Transmembrane</keyword>
<gene>
    <name evidence="3" type="ORF">JNB62_02515</name>
</gene>
<feature type="compositionally biased region" description="Low complexity" evidence="1">
    <location>
        <begin position="119"/>
        <end position="131"/>
    </location>
</feature>
<accession>A0ABS7HHZ9</accession>
<evidence type="ECO:0000313" key="4">
    <source>
        <dbReference type="Proteomes" id="UP001196843"/>
    </source>
</evidence>
<proteinExistence type="predicted"/>
<dbReference type="RefSeq" id="WP_220299307.1">
    <property type="nucleotide sequence ID" value="NZ_JAEUAW010000002.1"/>
</dbReference>
<comment type="caution">
    <text evidence="3">The sequence shown here is derived from an EMBL/GenBank/DDBJ whole genome shotgun (WGS) entry which is preliminary data.</text>
</comment>
<sequence>MNADRRLELADEAALARYLVALRDSGSALTPELAAAFDELTPGQLDVLVGLLVDEGAGSSAPRPAPAAPAVAPRVPRRDAEPPPDRSSWSGRTWTAVLLAASLVTASLVWASSLVLTAPSSGSASTGRESSMAADPGTTVDLGDLDLSGLDLGADGDW</sequence>
<feature type="region of interest" description="Disordered" evidence="1">
    <location>
        <begin position="119"/>
        <end position="146"/>
    </location>
</feature>
<keyword evidence="4" id="KW-1185">Reference proteome</keyword>
<feature type="compositionally biased region" description="Low complexity" evidence="1">
    <location>
        <begin position="57"/>
        <end position="74"/>
    </location>
</feature>
<evidence type="ECO:0000256" key="1">
    <source>
        <dbReference type="SAM" id="MobiDB-lite"/>
    </source>
</evidence>
<reference evidence="3 4" key="1">
    <citation type="journal article" date="2021" name="MBio">
        <title>Poor Competitiveness of Bradyrhizobium in Pigeon Pea Root Colonization in Indian Soils.</title>
        <authorList>
            <person name="Chalasani D."/>
            <person name="Basu A."/>
            <person name="Pullabhotla S.V.S.R.N."/>
            <person name="Jorrin B."/>
            <person name="Neal A.L."/>
            <person name="Poole P.S."/>
            <person name="Podile A.R."/>
            <person name="Tkacz A."/>
        </authorList>
    </citation>
    <scope>NUCLEOTIDE SEQUENCE [LARGE SCALE GENOMIC DNA]</scope>
    <source>
        <strain evidence="3 4">HU14</strain>
    </source>
</reference>
<protein>
    <submittedName>
        <fullName evidence="3">Uncharacterized protein</fullName>
    </submittedName>
</protein>
<feature type="region of interest" description="Disordered" evidence="1">
    <location>
        <begin position="57"/>
        <end position="91"/>
    </location>
</feature>
<evidence type="ECO:0000256" key="2">
    <source>
        <dbReference type="SAM" id="Phobius"/>
    </source>
</evidence>